<evidence type="ECO:0000256" key="2">
    <source>
        <dbReference type="ARBA" id="ARBA00022980"/>
    </source>
</evidence>
<keyword evidence="6" id="KW-1185">Reference proteome</keyword>
<keyword evidence="3" id="KW-0687">Ribonucleoprotein</keyword>
<dbReference type="InterPro" id="IPR003029">
    <property type="entry name" value="S1_domain"/>
</dbReference>
<dbReference type="SUPFAM" id="SSF50249">
    <property type="entry name" value="Nucleic acid-binding proteins"/>
    <property type="match status" value="3"/>
</dbReference>
<dbReference type="InterPro" id="IPR035104">
    <property type="entry name" value="Ribosomal_protein_S1-like"/>
</dbReference>
<dbReference type="PANTHER" id="PTHR10724">
    <property type="entry name" value="30S RIBOSOMAL PROTEIN S1"/>
    <property type="match status" value="1"/>
</dbReference>
<reference evidence="5" key="1">
    <citation type="submission" date="2017-11" db="EMBL/GenBank/DDBJ databases">
        <authorList>
            <person name="Jian Z."/>
        </authorList>
    </citation>
    <scope>NUCLEOTIDE SEQUENCE</scope>
    <source>
        <strain evidence="5">YC</strain>
    </source>
</reference>
<dbReference type="GO" id="GO:0003729">
    <property type="term" value="F:mRNA binding"/>
    <property type="evidence" value="ECO:0007669"/>
    <property type="project" value="TreeGrafter"/>
</dbReference>
<organism evidence="5 6">
    <name type="scientific">Candidatus Nasuia deltocephalincola</name>
    <dbReference type="NCBI Taxonomy" id="1160784"/>
    <lineage>
        <taxon>Bacteria</taxon>
        <taxon>Pseudomonadati</taxon>
        <taxon>Pseudomonadota</taxon>
        <taxon>Betaproteobacteria</taxon>
        <taxon>Candidatus Nasuia</taxon>
    </lineage>
</organism>
<dbReference type="PANTHER" id="PTHR10724:SF7">
    <property type="entry name" value="SMALL RIBOSOMAL SUBUNIT PROTEIN BS1C"/>
    <property type="match status" value="1"/>
</dbReference>
<dbReference type="GO" id="GO:0006412">
    <property type="term" value="P:translation"/>
    <property type="evidence" value="ECO:0007669"/>
    <property type="project" value="TreeGrafter"/>
</dbReference>
<feature type="domain" description="S1 motif" evidence="4">
    <location>
        <begin position="192"/>
        <end position="260"/>
    </location>
</feature>
<dbReference type="Proteomes" id="UP000663075">
    <property type="component" value="Chromosome"/>
</dbReference>
<dbReference type="GO" id="GO:0003735">
    <property type="term" value="F:structural constituent of ribosome"/>
    <property type="evidence" value="ECO:0007669"/>
    <property type="project" value="TreeGrafter"/>
</dbReference>
<dbReference type="InterPro" id="IPR012340">
    <property type="entry name" value="NA-bd_OB-fold"/>
</dbReference>
<proteinExistence type="inferred from homology"/>
<evidence type="ECO:0000313" key="5">
    <source>
        <dbReference type="EMBL" id="QSF25337.1"/>
    </source>
</evidence>
<accession>A0A975A376</accession>
<evidence type="ECO:0000313" key="6">
    <source>
        <dbReference type="Proteomes" id="UP000663075"/>
    </source>
</evidence>
<dbReference type="Pfam" id="PF00575">
    <property type="entry name" value="S1"/>
    <property type="match status" value="1"/>
</dbReference>
<keyword evidence="2" id="KW-0689">Ribosomal protein</keyword>
<dbReference type="Gene3D" id="2.40.50.140">
    <property type="entry name" value="Nucleic acid-binding proteins"/>
    <property type="match status" value="1"/>
</dbReference>
<sequence length="350" mass="42375">MLNNNNFNLFLNKKNIINNIYKNNILFLKVLQIKKKYLIFDGNLKSECFIKISEFLKNSFLEIKEKDYVEVFLKNYENSFGKITVSRFKFLNYIFWKNIFFNWKNKIFIKGSILNRIKGGYFVLIKNFKCFLPFSCSDKKISNTQYYFNKNIYFLILNFNYLKKNIILSRKFVILKIFNLKKKIFFKKIFIGCIIKGIIKNITSYCMFIDTGYVDCICFFRNLTWGNYRYFNELFKIGQSILGIILKIDKKNFRIFLGIKQLFNPWNKINFLKNHIKYVRIIRINNNNIYIVICKNIISSISNFFNKKKNKYFKINNYLKIILNNFNFKRKRINCKIKFYKNYSSLSSIG</sequence>
<dbReference type="PRINTS" id="PR00681">
    <property type="entry name" value="RIBOSOMALS1"/>
</dbReference>
<name>A0A975A376_9PROT</name>
<dbReference type="SMART" id="SM00316">
    <property type="entry name" value="S1"/>
    <property type="match status" value="4"/>
</dbReference>
<dbReference type="GO" id="GO:0022627">
    <property type="term" value="C:cytosolic small ribosomal subunit"/>
    <property type="evidence" value="ECO:0007669"/>
    <property type="project" value="TreeGrafter"/>
</dbReference>
<protein>
    <recommendedName>
        <fullName evidence="4">S1 motif domain-containing protein</fullName>
    </recommendedName>
</protein>
<comment type="similarity">
    <text evidence="1">Belongs to the bacterial ribosomal protein bS1 family.</text>
</comment>
<dbReference type="AlphaFoldDB" id="A0A975A376"/>
<dbReference type="InterPro" id="IPR050437">
    <property type="entry name" value="Ribos_protein_bS1-like"/>
</dbReference>
<gene>
    <name evidence="5" type="ORF">CU086_00710</name>
</gene>
<evidence type="ECO:0000256" key="3">
    <source>
        <dbReference type="ARBA" id="ARBA00023274"/>
    </source>
</evidence>
<dbReference type="EMBL" id="CP024850">
    <property type="protein sequence ID" value="QSF25337.1"/>
    <property type="molecule type" value="Genomic_DNA"/>
</dbReference>
<evidence type="ECO:0000259" key="4">
    <source>
        <dbReference type="PROSITE" id="PS50126"/>
    </source>
</evidence>
<dbReference type="PROSITE" id="PS50126">
    <property type="entry name" value="S1"/>
    <property type="match status" value="1"/>
</dbReference>
<evidence type="ECO:0000256" key="1">
    <source>
        <dbReference type="ARBA" id="ARBA00006767"/>
    </source>
</evidence>